<dbReference type="PANTHER" id="PTHR10491:SF4">
    <property type="entry name" value="METHIONINE ADENOSYLTRANSFERASE 2 SUBUNIT BETA"/>
    <property type="match status" value="1"/>
</dbReference>
<dbReference type="Pfam" id="PF04321">
    <property type="entry name" value="RmlD_sub_bind"/>
    <property type="match status" value="1"/>
</dbReference>
<dbReference type="InterPro" id="IPR005913">
    <property type="entry name" value="dTDP_dehydrorham_reduct"/>
</dbReference>
<reference evidence="5" key="1">
    <citation type="submission" date="2017-09" db="EMBL/GenBank/DDBJ databases">
        <title>Depth-based differentiation of microbial function through sediment-hosted aquifers and enrichment of novel symbionts in the deep terrestrial subsurface.</title>
        <authorList>
            <person name="Probst A.J."/>
            <person name="Ladd B."/>
            <person name="Jarett J.K."/>
            <person name="Geller-Mcgrath D.E."/>
            <person name="Sieber C.M.K."/>
            <person name="Emerson J.B."/>
            <person name="Anantharaman K."/>
            <person name="Thomas B.C."/>
            <person name="Malmstrom R."/>
            <person name="Stieglmeier M."/>
            <person name="Klingl A."/>
            <person name="Woyke T."/>
            <person name="Ryan C.M."/>
            <person name="Banfield J.F."/>
        </authorList>
    </citation>
    <scope>NUCLEOTIDE SEQUENCE [LARGE SCALE GENOMIC DNA]</scope>
</reference>
<accession>A0A2M7W4J0</accession>
<dbReference type="Proteomes" id="UP000230137">
    <property type="component" value="Unassembled WGS sequence"/>
</dbReference>
<dbReference type="GO" id="GO:0008831">
    <property type="term" value="F:dTDP-4-dehydrorhamnose reductase activity"/>
    <property type="evidence" value="ECO:0007669"/>
    <property type="project" value="UniProtKB-EC"/>
</dbReference>
<name>A0A2M7W4J0_9BACT</name>
<comment type="caution">
    <text evidence="4">The sequence shown here is derived from an EMBL/GenBank/DDBJ whole genome shotgun (WGS) entry which is preliminary data.</text>
</comment>
<keyword evidence="2" id="KW-0521">NADP</keyword>
<dbReference type="GO" id="GO:0048270">
    <property type="term" value="F:methionine adenosyltransferase regulator activity"/>
    <property type="evidence" value="ECO:0007669"/>
    <property type="project" value="TreeGrafter"/>
</dbReference>
<comment type="function">
    <text evidence="2">Catalyzes the reduction of dTDP-6-deoxy-L-lyxo-4-hexulose to yield dTDP-L-rhamnose.</text>
</comment>
<evidence type="ECO:0000259" key="3">
    <source>
        <dbReference type="Pfam" id="PF04321"/>
    </source>
</evidence>
<keyword evidence="2" id="KW-0560">Oxidoreductase</keyword>
<evidence type="ECO:0000313" key="4">
    <source>
        <dbReference type="EMBL" id="PJA20193.1"/>
    </source>
</evidence>
<dbReference type="AlphaFoldDB" id="A0A2M7W4J0"/>
<dbReference type="SUPFAM" id="SSF51735">
    <property type="entry name" value="NAD(P)-binding Rossmann-fold domains"/>
    <property type="match status" value="1"/>
</dbReference>
<proteinExistence type="inferred from homology"/>
<evidence type="ECO:0000256" key="1">
    <source>
        <dbReference type="ARBA" id="ARBA00010944"/>
    </source>
</evidence>
<feature type="domain" description="RmlD-like substrate binding" evidence="3">
    <location>
        <begin position="51"/>
        <end position="177"/>
    </location>
</feature>
<evidence type="ECO:0000313" key="5">
    <source>
        <dbReference type="Proteomes" id="UP000230137"/>
    </source>
</evidence>
<dbReference type="GO" id="GO:0048269">
    <property type="term" value="C:methionine adenosyltransferase complex"/>
    <property type="evidence" value="ECO:0007669"/>
    <property type="project" value="TreeGrafter"/>
</dbReference>
<protein>
    <recommendedName>
        <fullName evidence="2">dTDP-4-dehydrorhamnose reductase</fullName>
        <ecNumber evidence="2">1.1.1.133</ecNumber>
    </recommendedName>
</protein>
<dbReference type="EC" id="1.1.1.133" evidence="2"/>
<dbReference type="InterPro" id="IPR029903">
    <property type="entry name" value="RmlD-like-bd"/>
</dbReference>
<dbReference type="InterPro" id="IPR036291">
    <property type="entry name" value="NAD(P)-bd_dom_sf"/>
</dbReference>
<comment type="pathway">
    <text evidence="2">Carbohydrate biosynthesis; dTDP-L-rhamnose biosynthesis.</text>
</comment>
<sequence>MNSGNMLVFGAGYIGRKIAEFLVCPLMRGKIYTYQDIEDQIKNIQESGYPNTQIIINAVGYVGENSVDDCEQNQEKTYFSNVTVPTLLADYCLKHKIYFVHIGSGCLYHYNYEIDMPVSEEKEPDFFDLTYVRSKIAIEKILANRIQADAQRILVCRIRIPLDYQPHPRNLLDKVLRYDRIIDARNSITYLPDFLKILKILIAQEVRGIVNLVNAGGLYYPDLLTYYNFLAKKNKMPEHDFEVIDYRDLEKPRTNLLMSVDKLRSIGIMPDNIKDVYVDCVTRYISNLKGADGQ</sequence>
<dbReference type="PANTHER" id="PTHR10491">
    <property type="entry name" value="DTDP-4-DEHYDRORHAMNOSE REDUCTASE"/>
    <property type="match status" value="1"/>
</dbReference>
<dbReference type="EMBL" id="PFQF01000034">
    <property type="protein sequence ID" value="PJA20193.1"/>
    <property type="molecule type" value="Genomic_DNA"/>
</dbReference>
<evidence type="ECO:0000256" key="2">
    <source>
        <dbReference type="RuleBase" id="RU364082"/>
    </source>
</evidence>
<dbReference type="GO" id="GO:0006556">
    <property type="term" value="P:S-adenosylmethionine biosynthetic process"/>
    <property type="evidence" value="ECO:0007669"/>
    <property type="project" value="TreeGrafter"/>
</dbReference>
<organism evidence="4 5">
    <name type="scientific">Candidatus Berkelbacteria bacterium CG_4_10_14_0_2_um_filter_35_9_33_12</name>
    <dbReference type="NCBI Taxonomy" id="1974499"/>
    <lineage>
        <taxon>Bacteria</taxon>
        <taxon>Candidatus Berkelbacteria</taxon>
    </lineage>
</organism>
<gene>
    <name evidence="4" type="ORF">COX60_02440</name>
</gene>
<comment type="similarity">
    <text evidence="1 2">Belongs to the dTDP-4-dehydrorhamnose reductase family.</text>
</comment>
<dbReference type="Gene3D" id="3.40.50.720">
    <property type="entry name" value="NAD(P)-binding Rossmann-like Domain"/>
    <property type="match status" value="1"/>
</dbReference>